<name>A0A0D8XW27_DICVI</name>
<reference evidence="1 2" key="1">
    <citation type="submission" date="2013-11" db="EMBL/GenBank/DDBJ databases">
        <title>Draft genome of the bovine lungworm Dictyocaulus viviparus.</title>
        <authorList>
            <person name="Mitreva M."/>
        </authorList>
    </citation>
    <scope>NUCLEOTIDE SEQUENCE [LARGE SCALE GENOMIC DNA]</scope>
    <source>
        <strain evidence="1 2">HannoverDv2000</strain>
    </source>
</reference>
<protein>
    <submittedName>
        <fullName evidence="1">Uncharacterized protein</fullName>
    </submittedName>
</protein>
<keyword evidence="2" id="KW-1185">Reference proteome</keyword>
<dbReference type="AlphaFoldDB" id="A0A0D8XW27"/>
<proteinExistence type="predicted"/>
<evidence type="ECO:0000313" key="2">
    <source>
        <dbReference type="Proteomes" id="UP000053766"/>
    </source>
</evidence>
<accession>A0A0D8XW27</accession>
<sequence length="151" mass="17355">MDVQLGGEERGKKKFPIAVLFPVLSDEAHVSMSSEHLNFVAIIVQFSLSFEPIRIVYRAPVGPLAPPHRFLYFLLSGVTLMKIINFGRFRCEQQHIISLFSKKQEMLSMLFSAAMTTCTINNVVGPKCANERELLWWIKKCRKQDENHEED</sequence>
<organism evidence="1 2">
    <name type="scientific">Dictyocaulus viviparus</name>
    <name type="common">Bovine lungworm</name>
    <dbReference type="NCBI Taxonomy" id="29172"/>
    <lineage>
        <taxon>Eukaryota</taxon>
        <taxon>Metazoa</taxon>
        <taxon>Ecdysozoa</taxon>
        <taxon>Nematoda</taxon>
        <taxon>Chromadorea</taxon>
        <taxon>Rhabditida</taxon>
        <taxon>Rhabditina</taxon>
        <taxon>Rhabditomorpha</taxon>
        <taxon>Strongyloidea</taxon>
        <taxon>Metastrongylidae</taxon>
        <taxon>Dictyocaulus</taxon>
    </lineage>
</organism>
<dbReference type="EMBL" id="KN716254">
    <property type="protein sequence ID" value="KJH48833.1"/>
    <property type="molecule type" value="Genomic_DNA"/>
</dbReference>
<reference evidence="2" key="2">
    <citation type="journal article" date="2016" name="Sci. Rep.">
        <title>Dictyocaulus viviparus genome, variome and transcriptome elucidate lungworm biology and support future intervention.</title>
        <authorList>
            <person name="McNulty S.N."/>
            <person name="Strube C."/>
            <person name="Rosa B.A."/>
            <person name="Martin J.C."/>
            <person name="Tyagi R."/>
            <person name="Choi Y.J."/>
            <person name="Wang Q."/>
            <person name="Hallsworth Pepin K."/>
            <person name="Zhang X."/>
            <person name="Ozersky P."/>
            <person name="Wilson R.K."/>
            <person name="Sternberg P.W."/>
            <person name="Gasser R.B."/>
            <person name="Mitreva M."/>
        </authorList>
    </citation>
    <scope>NUCLEOTIDE SEQUENCE [LARGE SCALE GENOMIC DNA]</scope>
    <source>
        <strain evidence="2">HannoverDv2000</strain>
    </source>
</reference>
<evidence type="ECO:0000313" key="1">
    <source>
        <dbReference type="EMBL" id="KJH48833.1"/>
    </source>
</evidence>
<dbReference type="Proteomes" id="UP000053766">
    <property type="component" value="Unassembled WGS sequence"/>
</dbReference>
<gene>
    <name evidence="1" type="ORF">DICVIV_05023</name>
</gene>